<dbReference type="AlphaFoldDB" id="E7FPW4"/>
<protein>
    <submittedName>
        <fullName evidence="1">Uncharacterized protein</fullName>
    </submittedName>
</protein>
<dbReference type="Proteomes" id="UP000004099">
    <property type="component" value="Unassembled WGS sequence"/>
</dbReference>
<comment type="caution">
    <text evidence="1">The sequence shown here is derived from an EMBL/GenBank/DDBJ whole genome shotgun (WGS) entry which is preliminary data.</text>
</comment>
<dbReference type="EMBL" id="ACGS02000029">
    <property type="protein sequence ID" value="EFZ35045.1"/>
    <property type="molecule type" value="Genomic_DNA"/>
</dbReference>
<gene>
    <name evidence="1" type="ORF">HMPREF0542_10941</name>
</gene>
<reference evidence="1 2" key="1">
    <citation type="submission" date="2011-01" db="EMBL/GenBank/DDBJ databases">
        <authorList>
            <person name="Muzny D."/>
            <person name="Qin X."/>
            <person name="Buhay C."/>
            <person name="Dugan-Rocha S."/>
            <person name="Ding Y."/>
            <person name="Chen G."/>
            <person name="Hawes A."/>
            <person name="Holder M."/>
            <person name="Jhangiani S."/>
            <person name="Johnson A."/>
            <person name="Khan Z."/>
            <person name="Li Z."/>
            <person name="Liu W."/>
            <person name="Liu X."/>
            <person name="Perez L."/>
            <person name="Shen H."/>
            <person name="Wang Q."/>
            <person name="Watt J."/>
            <person name="Xi L."/>
            <person name="Xin Y."/>
            <person name="Zhou J."/>
            <person name="Deng J."/>
            <person name="Jiang H."/>
            <person name="Liu Y."/>
            <person name="Qu J."/>
            <person name="Song X.-Z."/>
            <person name="Zhang L."/>
            <person name="Villasana D."/>
            <person name="Johnson A."/>
            <person name="Liu J."/>
            <person name="Liyanage D."/>
            <person name="Lorensuhewa L."/>
            <person name="Robinson T."/>
            <person name="Song A."/>
            <person name="Song B.-B."/>
            <person name="Dinh H."/>
            <person name="Thornton R."/>
            <person name="Coyle M."/>
            <person name="Francisco L."/>
            <person name="Jackson L."/>
            <person name="Javaid M."/>
            <person name="Korchina V."/>
            <person name="Kovar C."/>
            <person name="Mata R."/>
            <person name="Mathew T."/>
            <person name="Ngo R."/>
            <person name="Nguyen L."/>
            <person name="Nguyen N."/>
            <person name="Okwuonu G."/>
            <person name="Ongeri F."/>
            <person name="Pham C."/>
            <person name="Simmons D."/>
            <person name="Wilczek-Boney K."/>
            <person name="Hale W."/>
            <person name="Jakkamsetti A."/>
            <person name="Pham P."/>
            <person name="Ruth R."/>
            <person name="San Lucas F."/>
            <person name="Warren J."/>
            <person name="Zhang J."/>
            <person name="Zhao Z."/>
            <person name="Zhou C."/>
            <person name="Zhu D."/>
            <person name="Lee S."/>
            <person name="Bess C."/>
            <person name="Blankenburg K."/>
            <person name="Forbes L."/>
            <person name="Fu Q."/>
            <person name="Gubbala S."/>
            <person name="Hirani K."/>
            <person name="Jayaseelan J.C."/>
            <person name="Lara F."/>
            <person name="Munidasa M."/>
            <person name="Palculict T."/>
            <person name="Patil S."/>
            <person name="Pu L.-L."/>
            <person name="Saada N."/>
            <person name="Tang L."/>
            <person name="Weissenberger G."/>
            <person name="Zhu Y."/>
            <person name="Hemphill L."/>
            <person name="Shang Y."/>
            <person name="Youmans B."/>
            <person name="Ayvaz T."/>
            <person name="Ross M."/>
            <person name="Santibanez J."/>
            <person name="Aqrawi P."/>
            <person name="Gross S."/>
            <person name="Joshi V."/>
            <person name="Fowler G."/>
            <person name="Nazareth L."/>
            <person name="Reid J."/>
            <person name="Worley K."/>
            <person name="Petrosino J."/>
            <person name="Highlander S."/>
            <person name="Gibbs R."/>
        </authorList>
    </citation>
    <scope>NUCLEOTIDE SEQUENCE [LARGE SCALE GENOMIC DNA]</scope>
    <source>
        <strain evidence="1 2">ATCC 25644</strain>
    </source>
</reference>
<proteinExistence type="predicted"/>
<evidence type="ECO:0000313" key="2">
    <source>
        <dbReference type="Proteomes" id="UP000004099"/>
    </source>
</evidence>
<evidence type="ECO:0000313" key="1">
    <source>
        <dbReference type="EMBL" id="EFZ35045.1"/>
    </source>
</evidence>
<name>E7FPW4_9LACO</name>
<sequence>MSSTAFKKAGKVSRKSTAFVRLFVSFKWEKRLFPSLFFHIPKL</sequence>
<dbReference type="HOGENOM" id="CLU_3235370_0_0_9"/>
<accession>E7FPW4</accession>
<organism evidence="1 2">
    <name type="scientific">Ligilactobacillus ruminis ATCC 25644</name>
    <dbReference type="NCBI Taxonomy" id="525362"/>
    <lineage>
        <taxon>Bacteria</taxon>
        <taxon>Bacillati</taxon>
        <taxon>Bacillota</taxon>
        <taxon>Bacilli</taxon>
        <taxon>Lactobacillales</taxon>
        <taxon>Lactobacillaceae</taxon>
        <taxon>Ligilactobacillus</taxon>
    </lineage>
</organism>